<dbReference type="PANTHER" id="PTHR42253">
    <property type="entry name" value="TRANSMEMBRANE PROTEIN-RELATED"/>
    <property type="match status" value="1"/>
</dbReference>
<protein>
    <submittedName>
        <fullName evidence="3">Transmembrane protein, putative</fullName>
    </submittedName>
</protein>
<dbReference type="EMBL" id="CYKH01000113">
    <property type="protein sequence ID" value="CUE71796.1"/>
    <property type="molecule type" value="Genomic_DNA"/>
</dbReference>
<dbReference type="VEuPathDB" id="TriTrypDB:BSAL_53660"/>
<feature type="transmembrane region" description="Helical" evidence="2">
    <location>
        <begin position="190"/>
        <end position="212"/>
    </location>
</feature>
<feature type="transmembrane region" description="Helical" evidence="2">
    <location>
        <begin position="77"/>
        <end position="100"/>
    </location>
</feature>
<sequence>MDSISLLTRFLKLGSCAMSFAEPTVTVAVSSTAAMATAALTWWRGGFLGSLEILGNGSSDVSINFWLRAFPVGAADFTVLLLSGMFYALLMVPVCAFMWLQAVRRDNTASSSATTSITAKTLLKSLFCNKTNIMWMCLVTLCDLSINIFGTYAAGHIPVMLQVILKSAEPFLCWLLSCLVWRGEYTQKSFLLVALPTVAMFMAAGAVVAETWIALQAASEKTNVAFWVSIFGLRVLSSAAYNVSQGTLMRRNRLVFGTRCVDNASKADSSSLSTTEVSSLLDAESASNRLAAPSVQEGRNKENRSKGKDHMLLLSTTILAVDATLSLIFLLAFGPLIDTVTYGEWGFSNSVGDAWANFSSGAQCVFSNPFHGECPNNLWLALLTNGAWVVVYVVDTFLNEVSPALNSLLNMLSSPLTTIFLVIFPALDLGATLHRDSKTILLQCLGIVLMCISVGLFVHYERCKSKVMKKMMDDKCRSDSAEGDSVAADGDTVLREGSLN</sequence>
<keyword evidence="2 3" id="KW-0812">Transmembrane</keyword>
<accession>A0A0S4ILP9</accession>
<dbReference type="AlphaFoldDB" id="A0A0S4ILP9"/>
<feature type="transmembrane region" description="Helical" evidence="2">
    <location>
        <begin position="159"/>
        <end position="181"/>
    </location>
</feature>
<dbReference type="PANTHER" id="PTHR42253:SF1">
    <property type="entry name" value="TRANSMEMBRANE PROTEIN"/>
    <property type="match status" value="1"/>
</dbReference>
<reference evidence="4" key="1">
    <citation type="submission" date="2015-09" db="EMBL/GenBank/DDBJ databases">
        <authorList>
            <consortium name="Pathogen Informatics"/>
        </authorList>
    </citation>
    <scope>NUCLEOTIDE SEQUENCE [LARGE SCALE GENOMIC DNA]</scope>
    <source>
        <strain evidence="4">Lake Konstanz</strain>
    </source>
</reference>
<feature type="transmembrane region" description="Helical" evidence="2">
    <location>
        <begin position="133"/>
        <end position="153"/>
    </location>
</feature>
<name>A0A0S4ILP9_BODSA</name>
<feature type="transmembrane region" description="Helical" evidence="2">
    <location>
        <begin position="378"/>
        <end position="398"/>
    </location>
</feature>
<feature type="transmembrane region" description="Helical" evidence="2">
    <location>
        <begin position="311"/>
        <end position="337"/>
    </location>
</feature>
<evidence type="ECO:0000256" key="1">
    <source>
        <dbReference type="SAM" id="MobiDB-lite"/>
    </source>
</evidence>
<dbReference type="Proteomes" id="UP000051952">
    <property type="component" value="Unassembled WGS sequence"/>
</dbReference>
<gene>
    <name evidence="3" type="ORF">BSAL_53660</name>
</gene>
<keyword evidence="2" id="KW-1133">Transmembrane helix</keyword>
<feature type="transmembrane region" description="Helical" evidence="2">
    <location>
        <begin position="20"/>
        <end position="43"/>
    </location>
</feature>
<evidence type="ECO:0000313" key="4">
    <source>
        <dbReference type="Proteomes" id="UP000051952"/>
    </source>
</evidence>
<evidence type="ECO:0000256" key="2">
    <source>
        <dbReference type="SAM" id="Phobius"/>
    </source>
</evidence>
<feature type="transmembrane region" description="Helical" evidence="2">
    <location>
        <begin position="224"/>
        <end position="243"/>
    </location>
</feature>
<organism evidence="3 4">
    <name type="scientific">Bodo saltans</name>
    <name type="common">Flagellated protozoan</name>
    <dbReference type="NCBI Taxonomy" id="75058"/>
    <lineage>
        <taxon>Eukaryota</taxon>
        <taxon>Discoba</taxon>
        <taxon>Euglenozoa</taxon>
        <taxon>Kinetoplastea</taxon>
        <taxon>Metakinetoplastina</taxon>
        <taxon>Eubodonida</taxon>
        <taxon>Bodonidae</taxon>
        <taxon>Bodo</taxon>
    </lineage>
</organism>
<keyword evidence="4" id="KW-1185">Reference proteome</keyword>
<keyword evidence="2" id="KW-0472">Membrane</keyword>
<feature type="transmembrane region" description="Helical" evidence="2">
    <location>
        <begin position="439"/>
        <end position="460"/>
    </location>
</feature>
<feature type="transmembrane region" description="Helical" evidence="2">
    <location>
        <begin position="405"/>
        <end position="427"/>
    </location>
</feature>
<evidence type="ECO:0000313" key="3">
    <source>
        <dbReference type="EMBL" id="CUE71796.1"/>
    </source>
</evidence>
<feature type="region of interest" description="Disordered" evidence="1">
    <location>
        <begin position="477"/>
        <end position="500"/>
    </location>
</feature>
<proteinExistence type="predicted"/>